<keyword evidence="3" id="KW-1133">Transmembrane helix</keyword>
<dbReference type="PANTHER" id="PTHR23419:SF2">
    <property type="entry name" value="CUTA DIVALENT CATION TOLERANCE HOMOLOG-LIKE"/>
    <property type="match status" value="1"/>
</dbReference>
<protein>
    <submittedName>
        <fullName evidence="6">Protein CutA homolog</fullName>
    </submittedName>
    <submittedName>
        <fullName evidence="4">Zgc:63972</fullName>
    </submittedName>
</protein>
<evidence type="ECO:0000256" key="1">
    <source>
        <dbReference type="ARBA" id="ARBA00010169"/>
    </source>
</evidence>
<dbReference type="Pfam" id="PF03091">
    <property type="entry name" value="CutA1"/>
    <property type="match status" value="1"/>
</dbReference>
<proteinExistence type="inferred from homology"/>
<evidence type="ECO:0000256" key="2">
    <source>
        <dbReference type="ARBA" id="ARBA00011233"/>
    </source>
</evidence>
<feature type="transmembrane region" description="Helical" evidence="3">
    <location>
        <begin position="45"/>
        <end position="68"/>
    </location>
</feature>
<dbReference type="AlphaFoldDB" id="A0A4W6BQ58"/>
<dbReference type="Gene3D" id="3.30.70.120">
    <property type="match status" value="1"/>
</dbReference>
<dbReference type="KEGG" id="lcf:108873973"/>
<dbReference type="PANTHER" id="PTHR23419">
    <property type="entry name" value="DIVALENT CATION TOLERANCE CUTA-RELATED"/>
    <property type="match status" value="1"/>
</dbReference>
<dbReference type="RefSeq" id="XP_018517800.1">
    <property type="nucleotide sequence ID" value="XM_018662284.2"/>
</dbReference>
<dbReference type="SUPFAM" id="SSF54913">
    <property type="entry name" value="GlnB-like"/>
    <property type="match status" value="1"/>
</dbReference>
<reference evidence="6" key="2">
    <citation type="submission" date="2025-04" db="UniProtKB">
        <authorList>
            <consortium name="RefSeq"/>
        </authorList>
    </citation>
    <scope>IDENTIFICATION</scope>
    <source>
        <tissue evidence="6">Brain</tissue>
    </source>
</reference>
<reference evidence="5" key="1">
    <citation type="submission" date="2015-09" db="EMBL/GenBank/DDBJ databases">
        <authorList>
            <person name="Sai Rama Sridatta P."/>
        </authorList>
    </citation>
    <scope>NUCLEOTIDE SEQUENCE [LARGE SCALE GENOMIC DNA]</scope>
</reference>
<comment type="subunit">
    <text evidence="2">Homotrimer.</text>
</comment>
<comment type="similarity">
    <text evidence="1">Belongs to the CutA family.</text>
</comment>
<dbReference type="InterPro" id="IPR011322">
    <property type="entry name" value="N-reg_PII-like_a/b"/>
</dbReference>
<dbReference type="InterPro" id="IPR015867">
    <property type="entry name" value="N-reg_PII/ATP_PRibTrfase_C"/>
</dbReference>
<dbReference type="GO" id="GO:0010038">
    <property type="term" value="P:response to metal ion"/>
    <property type="evidence" value="ECO:0007669"/>
    <property type="project" value="InterPro"/>
</dbReference>
<accession>A0A4W6BQ58</accession>
<dbReference type="GeneID" id="108873973"/>
<evidence type="ECO:0000313" key="4">
    <source>
        <dbReference type="Ensembl" id="ENSLCAP00010001423.1"/>
    </source>
</evidence>
<gene>
    <name evidence="4 6" type="primary">zgc:63972</name>
</gene>
<dbReference type="FunFam" id="3.30.70.120:FF:000011">
    <property type="entry name" value="CutA divalent cation tolerance homolog-like"/>
    <property type="match status" value="1"/>
</dbReference>
<evidence type="ECO:0000256" key="3">
    <source>
        <dbReference type="SAM" id="Phobius"/>
    </source>
</evidence>
<keyword evidence="3" id="KW-0812">Transmembrane</keyword>
<dbReference type="InterPro" id="IPR004323">
    <property type="entry name" value="Ion_tolerance_CutA"/>
</dbReference>
<reference evidence="4" key="3">
    <citation type="submission" date="2025-05" db="UniProtKB">
        <authorList>
            <consortium name="Ensembl"/>
        </authorList>
    </citation>
    <scope>IDENTIFICATION</scope>
</reference>
<dbReference type="GO" id="GO:0005507">
    <property type="term" value="F:copper ion binding"/>
    <property type="evidence" value="ECO:0007669"/>
    <property type="project" value="TreeGrafter"/>
</dbReference>
<dbReference type="STRING" id="8187.ENSLCAP00010001423"/>
<organism evidence="4 5">
    <name type="scientific">Lates calcarifer</name>
    <name type="common">Barramundi</name>
    <name type="synonym">Holocentrus calcarifer</name>
    <dbReference type="NCBI Taxonomy" id="8187"/>
    <lineage>
        <taxon>Eukaryota</taxon>
        <taxon>Metazoa</taxon>
        <taxon>Chordata</taxon>
        <taxon>Craniata</taxon>
        <taxon>Vertebrata</taxon>
        <taxon>Euteleostomi</taxon>
        <taxon>Actinopterygii</taxon>
        <taxon>Neopterygii</taxon>
        <taxon>Teleostei</taxon>
        <taxon>Neoteleostei</taxon>
        <taxon>Acanthomorphata</taxon>
        <taxon>Carangaria</taxon>
        <taxon>Carangaria incertae sedis</taxon>
        <taxon>Centropomidae</taxon>
        <taxon>Lates</taxon>
    </lineage>
</organism>
<evidence type="ECO:0000313" key="5">
    <source>
        <dbReference type="Proteomes" id="UP000314980"/>
    </source>
</evidence>
<keyword evidence="5" id="KW-1185">Reference proteome</keyword>
<dbReference type="GeneTree" id="ENSGT00390000017030"/>
<keyword evidence="3" id="KW-0472">Membrane</keyword>
<dbReference type="Proteomes" id="UP000694890">
    <property type="component" value="Linkage group LG9"/>
</dbReference>
<dbReference type="Ensembl" id="ENSLCAT00010001485.1">
    <property type="protein sequence ID" value="ENSLCAP00010001423.1"/>
    <property type="gene ID" value="ENSLCAG00010000842.1"/>
</dbReference>
<dbReference type="OrthoDB" id="2017693at2759"/>
<dbReference type="Proteomes" id="UP000314980">
    <property type="component" value="Unassembled WGS sequence"/>
</dbReference>
<name>A0A4W6BQ58_LATCA</name>
<evidence type="ECO:0000313" key="6">
    <source>
        <dbReference type="RefSeq" id="XP_018517800.1"/>
    </source>
</evidence>
<dbReference type="InParanoid" id="A0A4W6BQ58"/>
<sequence length="190" mass="21509">MNEVQHSLSRFLSTPAGLWDITFVATNRMEWLFQRCHKEAAFHSVFRSVLLMSCVLLVLSVSMYPGLWSIGVQLHSAFTGSYVPGHHSVLLVNSPNEQAAKDIGRAIMERRLAASINILSRISTMFYWKGEIQDSSEILMLVKTKTSRIQQVIDYVRSVHPYANPEVLSFPVKDGSLAYMSWMDEAIPDD</sequence>